<proteinExistence type="predicted"/>
<evidence type="ECO:0000313" key="2">
    <source>
        <dbReference type="EMBL" id="GGM37688.1"/>
    </source>
</evidence>
<dbReference type="AlphaFoldDB" id="A0A830FV35"/>
<reference evidence="2" key="1">
    <citation type="journal article" date="2014" name="Int. J. Syst. Evol. Microbiol.">
        <title>Complete genome sequence of Corynebacterium casei LMG S-19264T (=DSM 44701T), isolated from a smear-ripened cheese.</title>
        <authorList>
            <consortium name="US DOE Joint Genome Institute (JGI-PGF)"/>
            <person name="Walter F."/>
            <person name="Albersmeier A."/>
            <person name="Kalinowski J."/>
            <person name="Ruckert C."/>
        </authorList>
    </citation>
    <scope>NUCLEOTIDE SEQUENCE</scope>
    <source>
        <strain evidence="2">JCM 15759</strain>
    </source>
</reference>
<dbReference type="Proteomes" id="UP000656367">
    <property type="component" value="Unassembled WGS sequence"/>
</dbReference>
<feature type="region of interest" description="Disordered" evidence="1">
    <location>
        <begin position="1"/>
        <end position="30"/>
    </location>
</feature>
<evidence type="ECO:0000256" key="1">
    <source>
        <dbReference type="SAM" id="MobiDB-lite"/>
    </source>
</evidence>
<name>A0A830FV35_HALAR</name>
<dbReference type="EMBL" id="BMON01000002">
    <property type="protein sequence ID" value="GGM37688.1"/>
    <property type="molecule type" value="Genomic_DNA"/>
</dbReference>
<protein>
    <submittedName>
        <fullName evidence="2">Uncharacterized protein</fullName>
    </submittedName>
</protein>
<sequence>MEVGRGLAQRPLVDARHSPTRTGGIHGTGDSPTAALIRAAVRVCVSIGWLFPGEMDISTG</sequence>
<evidence type="ECO:0000313" key="3">
    <source>
        <dbReference type="Proteomes" id="UP000656367"/>
    </source>
</evidence>
<organism evidence="2 3">
    <name type="scientific">Haloarcula argentinensis</name>
    <dbReference type="NCBI Taxonomy" id="43776"/>
    <lineage>
        <taxon>Archaea</taxon>
        <taxon>Methanobacteriati</taxon>
        <taxon>Methanobacteriota</taxon>
        <taxon>Stenosarchaea group</taxon>
        <taxon>Halobacteria</taxon>
        <taxon>Halobacteriales</taxon>
        <taxon>Haloarculaceae</taxon>
        <taxon>Haloarcula</taxon>
    </lineage>
</organism>
<accession>A0A830FV35</accession>
<gene>
    <name evidence="2" type="ORF">GCM10009006_18550</name>
</gene>
<reference evidence="2" key="2">
    <citation type="submission" date="2020-09" db="EMBL/GenBank/DDBJ databases">
        <authorList>
            <person name="Sun Q."/>
            <person name="Ohkuma M."/>
        </authorList>
    </citation>
    <scope>NUCLEOTIDE SEQUENCE</scope>
    <source>
        <strain evidence="2">JCM 15759</strain>
    </source>
</reference>
<comment type="caution">
    <text evidence="2">The sequence shown here is derived from an EMBL/GenBank/DDBJ whole genome shotgun (WGS) entry which is preliminary data.</text>
</comment>